<dbReference type="Proteomes" id="UP000295252">
    <property type="component" value="Chromosome II"/>
</dbReference>
<dbReference type="InParanoid" id="A0A068TYA7"/>
<protein>
    <recommendedName>
        <fullName evidence="1">Glyoxal oxidase N-terminal domain-containing protein</fullName>
    </recommendedName>
</protein>
<reference evidence="3" key="1">
    <citation type="journal article" date="2014" name="Science">
        <title>The coffee genome provides insight into the convergent evolution of caffeine biosynthesis.</title>
        <authorList>
            <person name="Denoeud F."/>
            <person name="Carretero-Paulet L."/>
            <person name="Dereeper A."/>
            <person name="Droc G."/>
            <person name="Guyot R."/>
            <person name="Pietrella M."/>
            <person name="Zheng C."/>
            <person name="Alberti A."/>
            <person name="Anthony F."/>
            <person name="Aprea G."/>
            <person name="Aury J.M."/>
            <person name="Bento P."/>
            <person name="Bernard M."/>
            <person name="Bocs S."/>
            <person name="Campa C."/>
            <person name="Cenci A."/>
            <person name="Combes M.C."/>
            <person name="Crouzillat D."/>
            <person name="Da Silva C."/>
            <person name="Daddiego L."/>
            <person name="De Bellis F."/>
            <person name="Dussert S."/>
            <person name="Garsmeur O."/>
            <person name="Gayraud T."/>
            <person name="Guignon V."/>
            <person name="Jahn K."/>
            <person name="Jamilloux V."/>
            <person name="Joet T."/>
            <person name="Labadie K."/>
            <person name="Lan T."/>
            <person name="Leclercq J."/>
            <person name="Lepelley M."/>
            <person name="Leroy T."/>
            <person name="Li L.T."/>
            <person name="Librado P."/>
            <person name="Lopez L."/>
            <person name="Munoz A."/>
            <person name="Noel B."/>
            <person name="Pallavicini A."/>
            <person name="Perrotta G."/>
            <person name="Poncet V."/>
            <person name="Pot D."/>
            <person name="Priyono X."/>
            <person name="Rigoreau M."/>
            <person name="Rouard M."/>
            <person name="Rozas J."/>
            <person name="Tranchant-Dubreuil C."/>
            <person name="VanBuren R."/>
            <person name="Zhang Q."/>
            <person name="Andrade A.C."/>
            <person name="Argout X."/>
            <person name="Bertrand B."/>
            <person name="de Kochko A."/>
            <person name="Graziosi G."/>
            <person name="Henry R.J."/>
            <person name="Jayarama X."/>
            <person name="Ming R."/>
            <person name="Nagai C."/>
            <person name="Rounsley S."/>
            <person name="Sankoff D."/>
            <person name="Giuliano G."/>
            <person name="Albert V.A."/>
            <person name="Wincker P."/>
            <person name="Lashermes P."/>
        </authorList>
    </citation>
    <scope>NUCLEOTIDE SEQUENCE [LARGE SCALE GENOMIC DNA]</scope>
    <source>
        <strain evidence="3">cv. DH200-94</strain>
    </source>
</reference>
<dbReference type="AlphaFoldDB" id="A0A068TYA7"/>
<dbReference type="STRING" id="49390.A0A068TYA7"/>
<dbReference type="OrthoDB" id="2019572at2759"/>
<feature type="domain" description="Glyoxal oxidase N-terminal" evidence="1">
    <location>
        <begin position="1"/>
        <end position="173"/>
    </location>
</feature>
<dbReference type="Gene3D" id="2.130.10.80">
    <property type="entry name" value="Galactose oxidase/kelch, beta-propeller"/>
    <property type="match status" value="1"/>
</dbReference>
<organism evidence="2 3">
    <name type="scientific">Coffea canephora</name>
    <name type="common">Robusta coffee</name>
    <dbReference type="NCBI Taxonomy" id="49390"/>
    <lineage>
        <taxon>Eukaryota</taxon>
        <taxon>Viridiplantae</taxon>
        <taxon>Streptophyta</taxon>
        <taxon>Embryophyta</taxon>
        <taxon>Tracheophyta</taxon>
        <taxon>Spermatophyta</taxon>
        <taxon>Magnoliopsida</taxon>
        <taxon>eudicotyledons</taxon>
        <taxon>Gunneridae</taxon>
        <taxon>Pentapetalae</taxon>
        <taxon>asterids</taxon>
        <taxon>lamiids</taxon>
        <taxon>Gentianales</taxon>
        <taxon>Rubiaceae</taxon>
        <taxon>Ixoroideae</taxon>
        <taxon>Gardenieae complex</taxon>
        <taxon>Bertiereae - Coffeeae clade</taxon>
        <taxon>Coffeeae</taxon>
        <taxon>Coffea</taxon>
    </lineage>
</organism>
<dbReference type="OMA" id="THSVEYD"/>
<evidence type="ECO:0000313" key="2">
    <source>
        <dbReference type="EMBL" id="CDP00919.1"/>
    </source>
</evidence>
<dbReference type="PANTHER" id="PTHR32208">
    <property type="entry name" value="SECRETED PROTEIN-RELATED"/>
    <property type="match status" value="1"/>
</dbReference>
<dbReference type="EMBL" id="HG739090">
    <property type="protein sequence ID" value="CDP00919.1"/>
    <property type="molecule type" value="Genomic_DNA"/>
</dbReference>
<dbReference type="InterPro" id="IPR009880">
    <property type="entry name" value="Glyoxal_oxidase_N"/>
</dbReference>
<dbReference type="InterPro" id="IPR037293">
    <property type="entry name" value="Gal_Oxidase_central_sf"/>
</dbReference>
<evidence type="ECO:0000259" key="1">
    <source>
        <dbReference type="Pfam" id="PF07250"/>
    </source>
</evidence>
<evidence type="ECO:0000313" key="3">
    <source>
        <dbReference type="Proteomes" id="UP000295252"/>
    </source>
</evidence>
<keyword evidence="3" id="KW-1185">Reference proteome</keyword>
<dbReference type="PhylomeDB" id="A0A068TYA7"/>
<dbReference type="InterPro" id="IPR011043">
    <property type="entry name" value="Gal_Oxase/kelch_b-propeller"/>
</dbReference>
<dbReference type="PANTHER" id="PTHR32208:SF62">
    <property type="entry name" value="OXIDASE, PUTATIVE, EXPRESSED-RELATED"/>
    <property type="match status" value="1"/>
</dbReference>
<accession>A0A068TYA7</accession>
<gene>
    <name evidence="2" type="ORF">GSCOC_T00034371001</name>
</gene>
<dbReference type="SUPFAM" id="SSF50965">
    <property type="entry name" value="Galactose oxidase, central domain"/>
    <property type="match status" value="1"/>
</dbReference>
<dbReference type="Pfam" id="PF07250">
    <property type="entry name" value="Glyoxal_oxid_N"/>
    <property type="match status" value="1"/>
</dbReference>
<dbReference type="Gramene" id="CDP00919">
    <property type="protein sequence ID" value="CDP00919"/>
    <property type="gene ID" value="GSCOC_T00034371001"/>
</dbReference>
<sequence>MHMQLLNNDKVVIFDRTDFGPSNISLANGKCSNDLYDLVSRFIDCTTHSVEYDVATNSVCPLTVLTDVLCSSGSVMPDGTLVQTGGFNVGDRNVRVYKPCSSGSIDCDWQEVINRLLQRRWYATNHILPDSRQIIIGGRRQFNYEFYPKTAATNRVFKLPFLAQTNDPNIENNV</sequence>
<proteinExistence type="predicted"/>
<name>A0A068TYA7_COFCA</name>